<gene>
    <name evidence="5" type="ORF">FHK87_10340</name>
</gene>
<evidence type="ECO:0000313" key="5">
    <source>
        <dbReference type="EMBL" id="TPN87962.1"/>
    </source>
</evidence>
<reference evidence="5 6" key="1">
    <citation type="submission" date="2019-06" db="EMBL/GenBank/DDBJ databases">
        <authorList>
            <person name="Meng X."/>
        </authorList>
    </citation>
    <scope>NUCLEOTIDE SEQUENCE [LARGE SCALE GENOMIC DNA]</scope>
    <source>
        <strain evidence="5 6">M625</strain>
    </source>
</reference>
<keyword evidence="2" id="KW-0238">DNA-binding</keyword>
<dbReference type="SMART" id="SM00342">
    <property type="entry name" value="HTH_ARAC"/>
    <property type="match status" value="1"/>
</dbReference>
<dbReference type="GO" id="GO:0043565">
    <property type="term" value="F:sequence-specific DNA binding"/>
    <property type="evidence" value="ECO:0007669"/>
    <property type="project" value="InterPro"/>
</dbReference>
<evidence type="ECO:0000256" key="1">
    <source>
        <dbReference type="ARBA" id="ARBA00023015"/>
    </source>
</evidence>
<dbReference type="PANTHER" id="PTHR43280">
    <property type="entry name" value="ARAC-FAMILY TRANSCRIPTIONAL REGULATOR"/>
    <property type="match status" value="1"/>
</dbReference>
<dbReference type="InterPro" id="IPR003313">
    <property type="entry name" value="AraC-bd"/>
</dbReference>
<dbReference type="PRINTS" id="PR00032">
    <property type="entry name" value="HTHARAC"/>
</dbReference>
<keyword evidence="1" id="KW-0805">Transcription regulation</keyword>
<dbReference type="Proteomes" id="UP000315540">
    <property type="component" value="Unassembled WGS sequence"/>
</dbReference>
<dbReference type="PROSITE" id="PS01124">
    <property type="entry name" value="HTH_ARAC_FAMILY_2"/>
    <property type="match status" value="1"/>
</dbReference>
<dbReference type="EMBL" id="VFWZ01000002">
    <property type="protein sequence ID" value="TPN87962.1"/>
    <property type="molecule type" value="Genomic_DNA"/>
</dbReference>
<dbReference type="RefSeq" id="WP_140592601.1">
    <property type="nucleotide sequence ID" value="NZ_VFWZ01000002.1"/>
</dbReference>
<dbReference type="Gene3D" id="1.10.10.60">
    <property type="entry name" value="Homeodomain-like"/>
    <property type="match status" value="2"/>
</dbReference>
<accession>A0A504JGZ1</accession>
<dbReference type="OrthoDB" id="2666928at2"/>
<protein>
    <submittedName>
        <fullName evidence="5">Helix-turn-helix transcriptional regulator</fullName>
    </submittedName>
</protein>
<dbReference type="Pfam" id="PF02311">
    <property type="entry name" value="AraC_binding"/>
    <property type="match status" value="1"/>
</dbReference>
<dbReference type="Pfam" id="PF12833">
    <property type="entry name" value="HTH_18"/>
    <property type="match status" value="1"/>
</dbReference>
<name>A0A504JGZ1_9FLAO</name>
<feature type="domain" description="HTH araC/xylS-type" evidence="4">
    <location>
        <begin position="208"/>
        <end position="306"/>
    </location>
</feature>
<dbReference type="InterPro" id="IPR018062">
    <property type="entry name" value="HTH_AraC-typ_CS"/>
</dbReference>
<dbReference type="GO" id="GO:0003700">
    <property type="term" value="F:DNA-binding transcription factor activity"/>
    <property type="evidence" value="ECO:0007669"/>
    <property type="project" value="InterPro"/>
</dbReference>
<dbReference type="InterPro" id="IPR018060">
    <property type="entry name" value="HTH_AraC"/>
</dbReference>
<dbReference type="InterPro" id="IPR009057">
    <property type="entry name" value="Homeodomain-like_sf"/>
</dbReference>
<organism evidence="5 6">
    <name type="scientific">Aquimarina algicola</name>
    <dbReference type="NCBI Taxonomy" id="2589995"/>
    <lineage>
        <taxon>Bacteria</taxon>
        <taxon>Pseudomonadati</taxon>
        <taxon>Bacteroidota</taxon>
        <taxon>Flavobacteriia</taxon>
        <taxon>Flavobacteriales</taxon>
        <taxon>Flavobacteriaceae</taxon>
        <taxon>Aquimarina</taxon>
    </lineage>
</organism>
<evidence type="ECO:0000259" key="4">
    <source>
        <dbReference type="PROSITE" id="PS01124"/>
    </source>
</evidence>
<sequence>MKSTLFNKDVRLLQTSYKRSFFPDQFSNEIYYSSFTKPSKNTPIKYTSNFSIKYVLSGSESYLLNGKKHTIESGKYLLVNDGQEVETKPERNSEGISIFLEKELIAEVYASLISTDKKLIEKEVSSNAFLDIEFFESTFSHSDILGTVLQQISQNIKGNKNYKDALTKESYYCIAEKLILSQKQVQDEIGHIERTKKSTREELYKKVRIAKDYIHDTMLSDFNLELLSKNVGLSKYHLIRVFKSTFSMTPYQYHLFCKVERAKALLIYHSHNLEVIAYICGFNDIFSFSKTFKKVVGVTPSKFRQQYK</sequence>
<keyword evidence="6" id="KW-1185">Reference proteome</keyword>
<evidence type="ECO:0000256" key="2">
    <source>
        <dbReference type="ARBA" id="ARBA00023125"/>
    </source>
</evidence>
<dbReference type="PROSITE" id="PS00041">
    <property type="entry name" value="HTH_ARAC_FAMILY_1"/>
    <property type="match status" value="1"/>
</dbReference>
<comment type="caution">
    <text evidence="5">The sequence shown here is derived from an EMBL/GenBank/DDBJ whole genome shotgun (WGS) entry which is preliminary data.</text>
</comment>
<keyword evidence="3" id="KW-0804">Transcription</keyword>
<proteinExistence type="predicted"/>
<dbReference type="SUPFAM" id="SSF46689">
    <property type="entry name" value="Homeodomain-like"/>
    <property type="match status" value="2"/>
</dbReference>
<dbReference type="PANTHER" id="PTHR43280:SF30">
    <property type="entry name" value="MMSAB OPERON REGULATORY PROTEIN"/>
    <property type="match status" value="1"/>
</dbReference>
<dbReference type="InterPro" id="IPR020449">
    <property type="entry name" value="Tscrpt_reg_AraC-type_HTH"/>
</dbReference>
<dbReference type="AlphaFoldDB" id="A0A504JGZ1"/>
<evidence type="ECO:0000256" key="3">
    <source>
        <dbReference type="ARBA" id="ARBA00023163"/>
    </source>
</evidence>
<evidence type="ECO:0000313" key="6">
    <source>
        <dbReference type="Proteomes" id="UP000315540"/>
    </source>
</evidence>